<organism evidence="2 3">
    <name type="scientific">Gemmata massiliana</name>
    <dbReference type="NCBI Taxonomy" id="1210884"/>
    <lineage>
        <taxon>Bacteria</taxon>
        <taxon>Pseudomonadati</taxon>
        <taxon>Planctomycetota</taxon>
        <taxon>Planctomycetia</taxon>
        <taxon>Gemmatales</taxon>
        <taxon>Gemmataceae</taxon>
        <taxon>Gemmata</taxon>
    </lineage>
</organism>
<proteinExistence type="predicted"/>
<accession>A0A6P2DHS3</accession>
<feature type="transmembrane region" description="Helical" evidence="1">
    <location>
        <begin position="12"/>
        <end position="30"/>
    </location>
</feature>
<sequence length="388" mass="42716">MSDETKKKLKAWGLKALAMLIPIVLGAIGGNQLTLPKTVEVEKRVEVPVNVVTLDEFEGVHRNGWINDPEVVRQTAEDMPTLRFSQTPAGQTRELPPAVYLWQAQKKVTGKPTPLKDQNPTGSCVGFGTTTAIERTLAADIAQRNGDPSEFTLFSEEVTYAGSRVEVNGGKCPIRPTRQDPSGDGSNGSWAAKWATKWGMVPKGKYGNLDLTEYSAARARSWNYTGVPDELEVVARKFPVKDATRITSWADAKKALANGYGIAICSTQGFGRQRDANGVATPGPRWGHCMCLDGYQTDSVHEYGHIENSWSKTNYHIGPVGWGDPTTAGFWADSEVIDRMLREGDSWAYSGAVGFPRKKLPVDWFVEAKPARDRFDLSAFKHEVPLSW</sequence>
<keyword evidence="3" id="KW-1185">Reference proteome</keyword>
<protein>
    <recommendedName>
        <fullName evidence="4">Peptidase C1A papain C-terminal domain-containing protein</fullName>
    </recommendedName>
</protein>
<dbReference type="EMBL" id="LR593886">
    <property type="protein sequence ID" value="VTS01515.1"/>
    <property type="molecule type" value="Genomic_DNA"/>
</dbReference>
<keyword evidence="1" id="KW-0812">Transmembrane</keyword>
<reference evidence="2 3" key="1">
    <citation type="submission" date="2019-05" db="EMBL/GenBank/DDBJ databases">
        <authorList>
            <consortium name="Science for Life Laboratories"/>
        </authorList>
    </citation>
    <scope>NUCLEOTIDE SEQUENCE [LARGE SCALE GENOMIC DNA]</scope>
    <source>
        <strain evidence="2">Soil9</strain>
    </source>
</reference>
<dbReference type="SUPFAM" id="SSF54001">
    <property type="entry name" value="Cysteine proteinases"/>
    <property type="match status" value="1"/>
</dbReference>
<dbReference type="Proteomes" id="UP000464178">
    <property type="component" value="Chromosome"/>
</dbReference>
<keyword evidence="1" id="KW-0472">Membrane</keyword>
<evidence type="ECO:0000313" key="2">
    <source>
        <dbReference type="EMBL" id="VTS01515.1"/>
    </source>
</evidence>
<dbReference type="RefSeq" id="WP_162672471.1">
    <property type="nucleotide sequence ID" value="NZ_LR593886.1"/>
</dbReference>
<dbReference type="AlphaFoldDB" id="A0A6P2DHS3"/>
<dbReference type="InterPro" id="IPR038765">
    <property type="entry name" value="Papain-like_cys_pep_sf"/>
</dbReference>
<gene>
    <name evidence="2" type="ORF">SOIL9_78240</name>
</gene>
<evidence type="ECO:0000313" key="3">
    <source>
        <dbReference type="Proteomes" id="UP000464178"/>
    </source>
</evidence>
<name>A0A6P2DHS3_9BACT</name>
<evidence type="ECO:0000256" key="1">
    <source>
        <dbReference type="SAM" id="Phobius"/>
    </source>
</evidence>
<keyword evidence="1" id="KW-1133">Transmembrane helix</keyword>
<dbReference type="KEGG" id="gms:SOIL9_78240"/>
<dbReference type="Gene3D" id="3.90.70.10">
    <property type="entry name" value="Cysteine proteinases"/>
    <property type="match status" value="1"/>
</dbReference>
<evidence type="ECO:0008006" key="4">
    <source>
        <dbReference type="Google" id="ProtNLM"/>
    </source>
</evidence>